<evidence type="ECO:0000313" key="3">
    <source>
        <dbReference type="EMBL" id="QPZ99925.1"/>
    </source>
</evidence>
<dbReference type="Gene3D" id="3.40.30.10">
    <property type="entry name" value="Glutaredoxin"/>
    <property type="match status" value="1"/>
</dbReference>
<dbReference type="KEGG" id="tper:IWA51_06450"/>
<keyword evidence="4" id="KW-1185">Reference proteome</keyword>
<organism evidence="3 4">
    <name type="scientific">Treponema peruense</name>
    <dbReference type="NCBI Taxonomy" id="2787628"/>
    <lineage>
        <taxon>Bacteria</taxon>
        <taxon>Pseudomonadati</taxon>
        <taxon>Spirochaetota</taxon>
        <taxon>Spirochaetia</taxon>
        <taxon>Spirochaetales</taxon>
        <taxon>Treponemataceae</taxon>
        <taxon>Treponema</taxon>
    </lineage>
</organism>
<reference evidence="3 4" key="1">
    <citation type="submission" date="2020-11" db="EMBL/GenBank/DDBJ databases">
        <title>Treponema Peruensis nv. sp., first commensal Treponema isolated from human feces.</title>
        <authorList>
            <person name="Belkhou C."/>
            <person name="Raes J."/>
        </authorList>
    </citation>
    <scope>NUCLEOTIDE SEQUENCE [LARGE SCALE GENOMIC DNA]</scope>
    <source>
        <strain evidence="3 4">RCC2812</strain>
    </source>
</reference>
<evidence type="ECO:0000313" key="4">
    <source>
        <dbReference type="Proteomes" id="UP000595224"/>
    </source>
</evidence>
<proteinExistence type="inferred from homology"/>
<dbReference type="EMBL" id="CP064936">
    <property type="protein sequence ID" value="QPZ99925.1"/>
    <property type="molecule type" value="Genomic_DNA"/>
</dbReference>
<evidence type="ECO:0000256" key="1">
    <source>
        <dbReference type="ARBA" id="ARBA00007198"/>
    </source>
</evidence>
<comment type="similarity">
    <text evidence="1 2">Belongs to the ArsC family.</text>
</comment>
<dbReference type="InterPro" id="IPR006660">
    <property type="entry name" value="Arsenate_reductase-like"/>
</dbReference>
<accession>A0A7T3RBA7</accession>
<protein>
    <submittedName>
        <fullName evidence="3">ArsC family transcriptional regulator</fullName>
    </submittedName>
</protein>
<evidence type="ECO:0000256" key="2">
    <source>
        <dbReference type="PROSITE-ProRule" id="PRU01282"/>
    </source>
</evidence>
<dbReference type="Proteomes" id="UP000595224">
    <property type="component" value="Chromosome"/>
</dbReference>
<dbReference type="RefSeq" id="WP_198441831.1">
    <property type="nucleotide sequence ID" value="NZ_CBCSHE010000003.1"/>
</dbReference>
<dbReference type="PROSITE" id="PS51353">
    <property type="entry name" value="ARSC"/>
    <property type="match status" value="1"/>
</dbReference>
<name>A0A7T3RBA7_9SPIR</name>
<dbReference type="AlphaFoldDB" id="A0A7T3RBA7"/>
<gene>
    <name evidence="3" type="ORF">IWA51_06450</name>
</gene>
<sequence length="119" mass="13531">MAVQIFGTSKSFETKKAERYFSERRIAFQKIDLKEKGLSKGELESVISSIAKRAGDRQAAIDSLADKKNKDYASFAYLDDSEKEEKLLDNPLLLVQPIVRNGKTDATIGYQPDIWKNWN</sequence>
<dbReference type="InterPro" id="IPR036249">
    <property type="entry name" value="Thioredoxin-like_sf"/>
</dbReference>
<dbReference type="SUPFAM" id="SSF52833">
    <property type="entry name" value="Thioredoxin-like"/>
    <property type="match status" value="1"/>
</dbReference>